<dbReference type="Proteomes" id="UP000321514">
    <property type="component" value="Unassembled WGS sequence"/>
</dbReference>
<keyword evidence="4" id="KW-0804">Transcription</keyword>
<keyword evidence="3 7" id="KW-0238">DNA-binding</keyword>
<dbReference type="SUPFAM" id="SSF46785">
    <property type="entry name" value="Winged helix' DNA-binding domain"/>
    <property type="match status" value="1"/>
</dbReference>
<dbReference type="GO" id="GO:0003700">
    <property type="term" value="F:DNA-binding transcription factor activity"/>
    <property type="evidence" value="ECO:0007669"/>
    <property type="project" value="InterPro"/>
</dbReference>
<dbReference type="Proteomes" id="UP000183760">
    <property type="component" value="Unassembled WGS sequence"/>
</dbReference>
<keyword evidence="2" id="KW-0805">Transcription regulation</keyword>
<dbReference type="Pfam" id="PF00126">
    <property type="entry name" value="HTH_1"/>
    <property type="match status" value="1"/>
</dbReference>
<dbReference type="Gene3D" id="1.10.10.10">
    <property type="entry name" value="Winged helix-like DNA-binding domain superfamily/Winged helix DNA-binding domain"/>
    <property type="match status" value="1"/>
</dbReference>
<evidence type="ECO:0000313" key="6">
    <source>
        <dbReference type="EMBL" id="GEN12452.1"/>
    </source>
</evidence>
<proteinExistence type="inferred from homology"/>
<dbReference type="EMBL" id="FOIB01000003">
    <property type="protein sequence ID" value="SET76838.1"/>
    <property type="molecule type" value="Genomic_DNA"/>
</dbReference>
<dbReference type="SUPFAM" id="SSF53850">
    <property type="entry name" value="Periplasmic binding protein-like II"/>
    <property type="match status" value="1"/>
</dbReference>
<dbReference type="Pfam" id="PF03466">
    <property type="entry name" value="LysR_substrate"/>
    <property type="match status" value="1"/>
</dbReference>
<dbReference type="STRING" id="1334629.MFUL124B02_24520"/>
<keyword evidence="8" id="KW-1185">Reference proteome</keyword>
<dbReference type="GO" id="GO:0006351">
    <property type="term" value="P:DNA-templated transcription"/>
    <property type="evidence" value="ECO:0007669"/>
    <property type="project" value="TreeGrafter"/>
</dbReference>
<feature type="domain" description="HTH lysR-type" evidence="5">
    <location>
        <begin position="1"/>
        <end position="58"/>
    </location>
</feature>
<reference evidence="6 9" key="2">
    <citation type="submission" date="2019-07" db="EMBL/GenBank/DDBJ databases">
        <title>Whole genome shotgun sequence of Myxococcus fulvus NBRC 100333.</title>
        <authorList>
            <person name="Hosoyama A."/>
            <person name="Uohara A."/>
            <person name="Ohji S."/>
            <person name="Ichikawa N."/>
        </authorList>
    </citation>
    <scope>NUCLEOTIDE SEQUENCE [LARGE SCALE GENOMIC DNA]</scope>
    <source>
        <strain evidence="6 9">NBRC 100333</strain>
    </source>
</reference>
<protein>
    <submittedName>
        <fullName evidence="7">DNA-binding transcriptional regulator, LysR family</fullName>
    </submittedName>
    <submittedName>
        <fullName evidence="6">LysR family transcriptional regulator</fullName>
    </submittedName>
</protein>
<dbReference type="InterPro" id="IPR036388">
    <property type="entry name" value="WH-like_DNA-bd_sf"/>
</dbReference>
<evidence type="ECO:0000313" key="7">
    <source>
        <dbReference type="EMBL" id="SET76838.1"/>
    </source>
</evidence>
<dbReference type="PANTHER" id="PTHR30537:SF3">
    <property type="entry name" value="TRANSCRIPTIONAL REGULATORY PROTEIN"/>
    <property type="match status" value="1"/>
</dbReference>
<dbReference type="InterPro" id="IPR058163">
    <property type="entry name" value="LysR-type_TF_proteobact-type"/>
</dbReference>
<dbReference type="EMBL" id="BJXR01000062">
    <property type="protein sequence ID" value="GEN12452.1"/>
    <property type="molecule type" value="Genomic_DNA"/>
</dbReference>
<dbReference type="PROSITE" id="PS50931">
    <property type="entry name" value="HTH_LYSR"/>
    <property type="match status" value="1"/>
</dbReference>
<dbReference type="AlphaFoldDB" id="A0A511TGE6"/>
<name>A0A511TGE6_MYXFU</name>
<dbReference type="OrthoDB" id="5338251at2"/>
<reference evidence="7 8" key="1">
    <citation type="submission" date="2016-10" db="EMBL/GenBank/DDBJ databases">
        <authorList>
            <person name="Varghese N."/>
            <person name="Submissions S."/>
        </authorList>
    </citation>
    <scope>NUCLEOTIDE SEQUENCE [LARGE SCALE GENOMIC DNA]</scope>
    <source>
        <strain evidence="7 8">DSM 16525</strain>
    </source>
</reference>
<evidence type="ECO:0000313" key="8">
    <source>
        <dbReference type="Proteomes" id="UP000183760"/>
    </source>
</evidence>
<organism evidence="6 9">
    <name type="scientific">Myxococcus fulvus</name>
    <dbReference type="NCBI Taxonomy" id="33"/>
    <lineage>
        <taxon>Bacteria</taxon>
        <taxon>Pseudomonadati</taxon>
        <taxon>Myxococcota</taxon>
        <taxon>Myxococcia</taxon>
        <taxon>Myxococcales</taxon>
        <taxon>Cystobacterineae</taxon>
        <taxon>Myxococcaceae</taxon>
        <taxon>Myxococcus</taxon>
    </lineage>
</organism>
<comment type="caution">
    <text evidence="6">The sequence shown here is derived from an EMBL/GenBank/DDBJ whole genome shotgun (WGS) entry which is preliminary data.</text>
</comment>
<dbReference type="Gene3D" id="3.40.190.290">
    <property type="match status" value="1"/>
</dbReference>
<accession>A0A511TGE6</accession>
<evidence type="ECO:0000313" key="9">
    <source>
        <dbReference type="Proteomes" id="UP000321514"/>
    </source>
</evidence>
<dbReference type="InterPro" id="IPR036390">
    <property type="entry name" value="WH_DNA-bd_sf"/>
</dbReference>
<evidence type="ECO:0000256" key="3">
    <source>
        <dbReference type="ARBA" id="ARBA00023125"/>
    </source>
</evidence>
<dbReference type="PANTHER" id="PTHR30537">
    <property type="entry name" value="HTH-TYPE TRANSCRIPTIONAL REGULATOR"/>
    <property type="match status" value="1"/>
</dbReference>
<evidence type="ECO:0000256" key="4">
    <source>
        <dbReference type="ARBA" id="ARBA00023163"/>
    </source>
</evidence>
<dbReference type="GO" id="GO:0043565">
    <property type="term" value="F:sequence-specific DNA binding"/>
    <property type="evidence" value="ECO:0007669"/>
    <property type="project" value="TreeGrafter"/>
</dbReference>
<dbReference type="InterPro" id="IPR005119">
    <property type="entry name" value="LysR_subst-bd"/>
</dbReference>
<gene>
    <name evidence="6" type="ORF">MFU01_74890</name>
    <name evidence="7" type="ORF">SAMN05443572_103136</name>
</gene>
<dbReference type="RefSeq" id="WP_074951852.1">
    <property type="nucleotide sequence ID" value="NZ_BJXR01000062.1"/>
</dbReference>
<sequence>MDWNDLRYFLALARLGSVRAAGAALGVSHSTVVRRVDALEFELRTRLFDRHRDGFVLTDAGERMMPAAVRVEDEVCALTRGAAGHDESLSGTVHLTCCDEYVAGQILEDLRPWCARHPSVEIAVTTDSRPFNLAKGEADLAVRALPRDTTPPEYLAGRRLAPIVCVNFVGAAHVERLDPSGGAARWLTIEDRRQLEPLVREGSYPGLPMWGAFSTLHLLVRAAIEGLGLVILPAYVGDAEPGLVRLPEADARHVADIWLLYHPDLRDNARVQAVRGVIREGFERRIARYAGRRADAPQRSADAPG</sequence>
<evidence type="ECO:0000256" key="1">
    <source>
        <dbReference type="ARBA" id="ARBA00009437"/>
    </source>
</evidence>
<comment type="similarity">
    <text evidence="1">Belongs to the LysR transcriptional regulatory family.</text>
</comment>
<dbReference type="InterPro" id="IPR000847">
    <property type="entry name" value="LysR_HTH_N"/>
</dbReference>
<evidence type="ECO:0000259" key="5">
    <source>
        <dbReference type="PROSITE" id="PS50931"/>
    </source>
</evidence>
<evidence type="ECO:0000256" key="2">
    <source>
        <dbReference type="ARBA" id="ARBA00023015"/>
    </source>
</evidence>